<dbReference type="AlphaFoldDB" id="A0A0A8ZBK2"/>
<protein>
    <recommendedName>
        <fullName evidence="2">Reverse transcriptase zinc-binding domain-containing protein</fullName>
    </recommendedName>
</protein>
<accession>A0A0A8ZBK2</accession>
<sequence>MLLAGDRWLFNTAHSTVLIRNSELDLTVRDFFPPKGWPHRVDHYNSAVVILLHNSFNCGLLVSEFLQRNACARKIELGRRGSDFFWWKDILRLNTLYRGIAMCHIGAGDTVLFWNDIWSNETMAEYPRLFSFCKESSNFSCICHVCQQFDFSL</sequence>
<evidence type="ECO:0000313" key="1">
    <source>
        <dbReference type="EMBL" id="JAD35053.1"/>
    </source>
</evidence>
<name>A0A0A8ZBK2_ARUDO</name>
<dbReference type="EMBL" id="GBRH01262842">
    <property type="protein sequence ID" value="JAD35053.1"/>
    <property type="molecule type" value="Transcribed_RNA"/>
</dbReference>
<evidence type="ECO:0008006" key="2">
    <source>
        <dbReference type="Google" id="ProtNLM"/>
    </source>
</evidence>
<reference evidence="1" key="2">
    <citation type="journal article" date="2015" name="Data Brief">
        <title>Shoot transcriptome of the giant reed, Arundo donax.</title>
        <authorList>
            <person name="Barrero R.A."/>
            <person name="Guerrero F.D."/>
            <person name="Moolhuijzen P."/>
            <person name="Goolsby J.A."/>
            <person name="Tidwell J."/>
            <person name="Bellgard S.E."/>
            <person name="Bellgard M.I."/>
        </authorList>
    </citation>
    <scope>NUCLEOTIDE SEQUENCE</scope>
    <source>
        <tissue evidence="1">Shoot tissue taken approximately 20 cm above the soil surface</tissue>
    </source>
</reference>
<organism evidence="1">
    <name type="scientific">Arundo donax</name>
    <name type="common">Giant reed</name>
    <name type="synonym">Donax arundinaceus</name>
    <dbReference type="NCBI Taxonomy" id="35708"/>
    <lineage>
        <taxon>Eukaryota</taxon>
        <taxon>Viridiplantae</taxon>
        <taxon>Streptophyta</taxon>
        <taxon>Embryophyta</taxon>
        <taxon>Tracheophyta</taxon>
        <taxon>Spermatophyta</taxon>
        <taxon>Magnoliopsida</taxon>
        <taxon>Liliopsida</taxon>
        <taxon>Poales</taxon>
        <taxon>Poaceae</taxon>
        <taxon>PACMAD clade</taxon>
        <taxon>Arundinoideae</taxon>
        <taxon>Arundineae</taxon>
        <taxon>Arundo</taxon>
    </lineage>
</organism>
<proteinExistence type="predicted"/>
<reference evidence="1" key="1">
    <citation type="submission" date="2014-09" db="EMBL/GenBank/DDBJ databases">
        <authorList>
            <person name="Magalhaes I.L.F."/>
            <person name="Oliveira U."/>
            <person name="Santos F.R."/>
            <person name="Vidigal T.H.D.A."/>
            <person name="Brescovit A.D."/>
            <person name="Santos A.J."/>
        </authorList>
    </citation>
    <scope>NUCLEOTIDE SEQUENCE</scope>
    <source>
        <tissue evidence="1">Shoot tissue taken approximately 20 cm above the soil surface</tissue>
    </source>
</reference>